<dbReference type="GO" id="GO:0016020">
    <property type="term" value="C:membrane"/>
    <property type="evidence" value="ECO:0007669"/>
    <property type="project" value="InterPro"/>
</dbReference>
<dbReference type="SMART" id="SM00387">
    <property type="entry name" value="HATPase_c"/>
    <property type="match status" value="1"/>
</dbReference>
<dbReference type="SMART" id="SM00028">
    <property type="entry name" value="TPR"/>
    <property type="match status" value="2"/>
</dbReference>
<dbReference type="PROSITE" id="PS50109">
    <property type="entry name" value="HIS_KIN"/>
    <property type="match status" value="1"/>
</dbReference>
<dbReference type="EC" id="2.7.13.3" evidence="2"/>
<evidence type="ECO:0000256" key="5">
    <source>
        <dbReference type="ARBA" id="ARBA00022741"/>
    </source>
</evidence>
<gene>
    <name evidence="13" type="ORF">GN157_13450</name>
</gene>
<feature type="coiled-coil region" evidence="10">
    <location>
        <begin position="364"/>
        <end position="391"/>
    </location>
</feature>
<accession>A0A6N8HGC9</accession>
<feature type="domain" description="Histidine kinase" evidence="12">
    <location>
        <begin position="472"/>
        <end position="663"/>
    </location>
</feature>
<keyword evidence="9" id="KW-0802">TPR repeat</keyword>
<dbReference type="PANTHER" id="PTHR24421:SF10">
    <property type="entry name" value="NITRATE_NITRITE SENSOR PROTEIN NARQ"/>
    <property type="match status" value="1"/>
</dbReference>
<keyword evidence="11" id="KW-0812">Transmembrane</keyword>
<feature type="transmembrane region" description="Helical" evidence="11">
    <location>
        <begin position="406"/>
        <end position="429"/>
    </location>
</feature>
<dbReference type="GO" id="GO:0046983">
    <property type="term" value="F:protein dimerization activity"/>
    <property type="evidence" value="ECO:0007669"/>
    <property type="project" value="InterPro"/>
</dbReference>
<keyword evidence="11" id="KW-0472">Membrane</keyword>
<dbReference type="InterPro" id="IPR005467">
    <property type="entry name" value="His_kinase_dom"/>
</dbReference>
<organism evidence="13 14">
    <name type="scientific">Flavobacterium rakeshii</name>
    <dbReference type="NCBI Taxonomy" id="1038845"/>
    <lineage>
        <taxon>Bacteria</taxon>
        <taxon>Pseudomonadati</taxon>
        <taxon>Bacteroidota</taxon>
        <taxon>Flavobacteriia</taxon>
        <taxon>Flavobacteriales</taxon>
        <taxon>Flavobacteriaceae</taxon>
        <taxon>Flavobacterium</taxon>
    </lineage>
</organism>
<keyword evidence="5" id="KW-0547">Nucleotide-binding</keyword>
<evidence type="ECO:0000256" key="8">
    <source>
        <dbReference type="ARBA" id="ARBA00023012"/>
    </source>
</evidence>
<evidence type="ECO:0000256" key="7">
    <source>
        <dbReference type="ARBA" id="ARBA00022840"/>
    </source>
</evidence>
<keyword evidence="3" id="KW-0597">Phosphoprotein</keyword>
<evidence type="ECO:0000313" key="14">
    <source>
        <dbReference type="Proteomes" id="UP000433945"/>
    </source>
</evidence>
<dbReference type="InterPro" id="IPR003594">
    <property type="entry name" value="HATPase_dom"/>
</dbReference>
<name>A0A6N8HGC9_9FLAO</name>
<evidence type="ECO:0000256" key="1">
    <source>
        <dbReference type="ARBA" id="ARBA00000085"/>
    </source>
</evidence>
<dbReference type="Proteomes" id="UP000433945">
    <property type="component" value="Unassembled WGS sequence"/>
</dbReference>
<dbReference type="Pfam" id="PF02518">
    <property type="entry name" value="HATPase_c"/>
    <property type="match status" value="1"/>
</dbReference>
<sequence length="663" mass="75779">MIRSILTFICLTGIIITGEAQTPSLDMKAYADSLQIVLQKEKNDSVKAAINLQLINYWLYKDTLQARKHLEQGKKLSRKYPYLHGMSYYSEGLYYFNTNIEKSISAYLKADTILSKLKTADAYKVRSNLWNNIAVHKQRDDDDRAHVDILMNKAIPLAEKAKDTATMGFEYGAVGISFMNMSQYEKAIPYFNKAINVLKGKTAQQSRLVSAYGRAAENYIMLDRYPEARNVLDELKTVLDPYPDSEHHALYYMAEGLYYHKLKSYDKALTYFDKGIQSANGPLKDYRIQEINFQKAKSLVAAHKYQEAKQLLTQFLNDDEVMDFYGNRIDTYSGLAKTYAGLGDMGQAYHWQKEYSRLNDSINDSRLRHDINALEEKYDSSQKEKKIAQLEAENEISKLSAENNKLINWILIVVSLAFLVIILFSFSYYKKDKKLAIEKESNYQIQLGKLKQEQQLMATQAMLEGEESERKRMARDLHDGLGGILAGVRMNLSEVESRLTLTFQNEMERIISNVDKSLTELRRIAHNLMPESLLRLGLDGALDDLCKSYQSSDLQVNYQSFDIETNITNTNQLTIYRIVQELLNNALRHSNATEVMVQCSQNENNFFITVEDNGKGFDSQNPENKKGLGLTNLQHRVGSMNGSIEINSGENEGTIINIELYVG</sequence>
<evidence type="ECO:0000259" key="12">
    <source>
        <dbReference type="PROSITE" id="PS50109"/>
    </source>
</evidence>
<dbReference type="Gene3D" id="1.20.5.1930">
    <property type="match status" value="1"/>
</dbReference>
<dbReference type="GO" id="GO:0005524">
    <property type="term" value="F:ATP binding"/>
    <property type="evidence" value="ECO:0007669"/>
    <property type="project" value="UniProtKB-KW"/>
</dbReference>
<keyword evidence="4" id="KW-0808">Transferase</keyword>
<dbReference type="InterPro" id="IPR036890">
    <property type="entry name" value="HATPase_C_sf"/>
</dbReference>
<dbReference type="InterPro" id="IPR011712">
    <property type="entry name" value="Sig_transdc_His_kin_sub3_dim/P"/>
</dbReference>
<evidence type="ECO:0000313" key="13">
    <source>
        <dbReference type="EMBL" id="MUV04716.1"/>
    </source>
</evidence>
<dbReference type="GO" id="GO:0000155">
    <property type="term" value="F:phosphorelay sensor kinase activity"/>
    <property type="evidence" value="ECO:0007669"/>
    <property type="project" value="InterPro"/>
</dbReference>
<proteinExistence type="predicted"/>
<dbReference type="PROSITE" id="PS50005">
    <property type="entry name" value="TPR"/>
    <property type="match status" value="1"/>
</dbReference>
<reference evidence="13 14" key="1">
    <citation type="submission" date="2019-12" db="EMBL/GenBank/DDBJ databases">
        <authorList>
            <person name="Sun J.-Q."/>
        </authorList>
    </citation>
    <scope>NUCLEOTIDE SEQUENCE [LARGE SCALE GENOMIC DNA]</scope>
    <source>
        <strain evidence="13 14">JCM 17928</strain>
    </source>
</reference>
<evidence type="ECO:0000256" key="2">
    <source>
        <dbReference type="ARBA" id="ARBA00012438"/>
    </source>
</evidence>
<dbReference type="Pfam" id="PF07730">
    <property type="entry name" value="HisKA_3"/>
    <property type="match status" value="1"/>
</dbReference>
<evidence type="ECO:0000256" key="4">
    <source>
        <dbReference type="ARBA" id="ARBA00022679"/>
    </source>
</evidence>
<feature type="repeat" description="TPR" evidence="9">
    <location>
        <begin position="168"/>
        <end position="201"/>
    </location>
</feature>
<evidence type="ECO:0000256" key="10">
    <source>
        <dbReference type="SAM" id="Coils"/>
    </source>
</evidence>
<keyword evidence="6" id="KW-0418">Kinase</keyword>
<evidence type="ECO:0000256" key="3">
    <source>
        <dbReference type="ARBA" id="ARBA00022553"/>
    </source>
</evidence>
<comment type="catalytic activity">
    <reaction evidence="1">
        <text>ATP + protein L-histidine = ADP + protein N-phospho-L-histidine.</text>
        <dbReference type="EC" id="2.7.13.3"/>
    </reaction>
</comment>
<dbReference type="InterPro" id="IPR011990">
    <property type="entry name" value="TPR-like_helical_dom_sf"/>
</dbReference>
<keyword evidence="11" id="KW-1133">Transmembrane helix</keyword>
<keyword evidence="8" id="KW-0902">Two-component regulatory system</keyword>
<dbReference type="OrthoDB" id="9778366at2"/>
<dbReference type="RefSeq" id="WP_157484033.1">
    <property type="nucleotide sequence ID" value="NZ_WOWP01000053.1"/>
</dbReference>
<dbReference type="CDD" id="cd16917">
    <property type="entry name" value="HATPase_UhpB-NarQ-NarX-like"/>
    <property type="match status" value="1"/>
</dbReference>
<evidence type="ECO:0000256" key="6">
    <source>
        <dbReference type="ARBA" id="ARBA00022777"/>
    </source>
</evidence>
<comment type="caution">
    <text evidence="13">The sequence shown here is derived from an EMBL/GenBank/DDBJ whole genome shotgun (WGS) entry which is preliminary data.</text>
</comment>
<evidence type="ECO:0000256" key="11">
    <source>
        <dbReference type="SAM" id="Phobius"/>
    </source>
</evidence>
<keyword evidence="10" id="KW-0175">Coiled coil</keyword>
<dbReference type="Gene3D" id="3.30.565.10">
    <property type="entry name" value="Histidine kinase-like ATPase, C-terminal domain"/>
    <property type="match status" value="1"/>
</dbReference>
<dbReference type="SUPFAM" id="SSF48452">
    <property type="entry name" value="TPR-like"/>
    <property type="match status" value="1"/>
</dbReference>
<keyword evidence="7" id="KW-0067">ATP-binding</keyword>
<dbReference type="EMBL" id="WOWP01000053">
    <property type="protein sequence ID" value="MUV04716.1"/>
    <property type="molecule type" value="Genomic_DNA"/>
</dbReference>
<dbReference type="InterPro" id="IPR019734">
    <property type="entry name" value="TPR_rpt"/>
</dbReference>
<evidence type="ECO:0000256" key="9">
    <source>
        <dbReference type="PROSITE-ProRule" id="PRU00339"/>
    </source>
</evidence>
<dbReference type="AlphaFoldDB" id="A0A6N8HGC9"/>
<keyword evidence="14" id="KW-1185">Reference proteome</keyword>
<dbReference type="InterPro" id="IPR050482">
    <property type="entry name" value="Sensor_HK_TwoCompSys"/>
</dbReference>
<dbReference type="PANTHER" id="PTHR24421">
    <property type="entry name" value="NITRATE/NITRITE SENSOR PROTEIN NARX-RELATED"/>
    <property type="match status" value="1"/>
</dbReference>
<protein>
    <recommendedName>
        <fullName evidence="2">histidine kinase</fullName>
        <ecNumber evidence="2">2.7.13.3</ecNumber>
    </recommendedName>
</protein>
<dbReference type="SUPFAM" id="SSF55874">
    <property type="entry name" value="ATPase domain of HSP90 chaperone/DNA topoisomerase II/histidine kinase"/>
    <property type="match status" value="1"/>
</dbReference>
<dbReference type="Gene3D" id="1.25.40.10">
    <property type="entry name" value="Tetratricopeptide repeat domain"/>
    <property type="match status" value="2"/>
</dbReference>